<dbReference type="OrthoDB" id="9806164at2"/>
<dbReference type="PANTHER" id="PTHR43619">
    <property type="entry name" value="S-ADENOSYL-L-METHIONINE-DEPENDENT METHYLTRANSFERASE YKTD-RELATED"/>
    <property type="match status" value="1"/>
</dbReference>
<reference evidence="7 8" key="1">
    <citation type="submission" date="2019-11" db="EMBL/GenBank/DDBJ databases">
        <title>Draft genome of Amycolatopsis RM579.</title>
        <authorList>
            <person name="Duangmal K."/>
            <person name="Mingma R."/>
        </authorList>
    </citation>
    <scope>NUCLEOTIDE SEQUENCE [LARGE SCALE GENOMIC DNA]</scope>
    <source>
        <strain evidence="7 8">RM579</strain>
    </source>
</reference>
<dbReference type="GO" id="GO:0032259">
    <property type="term" value="P:methylation"/>
    <property type="evidence" value="ECO:0007669"/>
    <property type="project" value="UniProtKB-KW"/>
</dbReference>
<comment type="caution">
    <text evidence="7">The sequence shown here is derived from an EMBL/GenBank/DDBJ whole genome shotgun (WGS) entry which is preliminary data.</text>
</comment>
<sequence length="287" mass="31505">MDRGGPSRTALATAFGRAYHQIADHPRILTDPVVASLIGVTTDELANSAEPTEDRPGSGATYRPRRLFFAARARFAEDRIAAAVAEGERQAVILGAGLDTFAYRNPHPGLHVFEVDHPATQAWKRDRLAEAGIDMAQSLTFVPVDFETDSLATELASAGFSRTEPAVFVWLGVVFYLTPAAVRTTLTYIAGQAQPSEVIFDYLQPADTDEERQQLQEREARVAAAGEPWFSYFTPTEIAARLRSLGFTAIEDYSAAQLIDSFIDGPGEFQNQNPHALRASRILRARH</sequence>
<keyword evidence="3 6" id="KW-0489">Methyltransferase</keyword>
<dbReference type="EC" id="2.1.1.-" evidence="6"/>
<comment type="similarity">
    <text evidence="2 6">Belongs to the UPF0677 family.</text>
</comment>
<dbReference type="InterPro" id="IPR011610">
    <property type="entry name" value="SAM_mthyl_Trfase_ML2640-like"/>
</dbReference>
<protein>
    <recommendedName>
        <fullName evidence="6">S-adenosyl-L-methionine-dependent methyltransferase</fullName>
        <ecNumber evidence="6">2.1.1.-</ecNumber>
    </recommendedName>
</protein>
<proteinExistence type="inferred from homology"/>
<dbReference type="Pfam" id="PF04072">
    <property type="entry name" value="LCM"/>
    <property type="match status" value="1"/>
</dbReference>
<keyword evidence="4 7" id="KW-0808">Transferase</keyword>
<evidence type="ECO:0000313" key="7">
    <source>
        <dbReference type="EMBL" id="MTD55569.1"/>
    </source>
</evidence>
<dbReference type="PANTHER" id="PTHR43619:SF2">
    <property type="entry name" value="S-ADENOSYL-L-METHIONINE-DEPENDENT METHYLTRANSFERASES SUPERFAMILY PROTEIN"/>
    <property type="match status" value="1"/>
</dbReference>
<evidence type="ECO:0000256" key="4">
    <source>
        <dbReference type="ARBA" id="ARBA00022679"/>
    </source>
</evidence>
<evidence type="ECO:0000256" key="2">
    <source>
        <dbReference type="ARBA" id="ARBA00008138"/>
    </source>
</evidence>
<dbReference type="EMBL" id="WMBA01000023">
    <property type="protein sequence ID" value="MTD55569.1"/>
    <property type="molecule type" value="Genomic_DNA"/>
</dbReference>
<evidence type="ECO:0000256" key="3">
    <source>
        <dbReference type="ARBA" id="ARBA00022603"/>
    </source>
</evidence>
<gene>
    <name evidence="7" type="ORF">GKO32_16525</name>
</gene>
<keyword evidence="8" id="KW-1185">Reference proteome</keyword>
<keyword evidence="5 6" id="KW-0949">S-adenosyl-L-methionine</keyword>
<evidence type="ECO:0000256" key="6">
    <source>
        <dbReference type="RuleBase" id="RU362030"/>
    </source>
</evidence>
<dbReference type="SUPFAM" id="SSF53335">
    <property type="entry name" value="S-adenosyl-L-methionine-dependent methyltransferases"/>
    <property type="match status" value="1"/>
</dbReference>
<accession>A0A6N7Z3B0</accession>
<dbReference type="InterPro" id="IPR029063">
    <property type="entry name" value="SAM-dependent_MTases_sf"/>
</dbReference>
<evidence type="ECO:0000313" key="8">
    <source>
        <dbReference type="Proteomes" id="UP000440096"/>
    </source>
</evidence>
<dbReference type="InterPro" id="IPR007213">
    <property type="entry name" value="Ppm1/Ppm2/Tcmp"/>
</dbReference>
<evidence type="ECO:0000256" key="5">
    <source>
        <dbReference type="ARBA" id="ARBA00022691"/>
    </source>
</evidence>
<dbReference type="Proteomes" id="UP000440096">
    <property type="component" value="Unassembled WGS sequence"/>
</dbReference>
<name>A0A6N7Z3B0_9PSEU</name>
<evidence type="ECO:0000256" key="1">
    <source>
        <dbReference type="ARBA" id="ARBA00003907"/>
    </source>
</evidence>
<comment type="function">
    <text evidence="1 6">Exhibits S-adenosyl-L-methionine-dependent methyltransferase activity.</text>
</comment>
<organism evidence="7 8">
    <name type="scientific">Amycolatopsis pithecellobii</name>
    <dbReference type="NCBI Taxonomy" id="664692"/>
    <lineage>
        <taxon>Bacteria</taxon>
        <taxon>Bacillati</taxon>
        <taxon>Actinomycetota</taxon>
        <taxon>Actinomycetes</taxon>
        <taxon>Pseudonocardiales</taxon>
        <taxon>Pseudonocardiaceae</taxon>
        <taxon>Amycolatopsis</taxon>
    </lineage>
</organism>
<dbReference type="NCBIfam" id="TIGR00027">
    <property type="entry name" value="mthyl_TIGR00027"/>
    <property type="match status" value="1"/>
</dbReference>
<dbReference type="GO" id="GO:0008168">
    <property type="term" value="F:methyltransferase activity"/>
    <property type="evidence" value="ECO:0007669"/>
    <property type="project" value="UniProtKB-UniRule"/>
</dbReference>
<dbReference type="Gene3D" id="3.40.50.150">
    <property type="entry name" value="Vaccinia Virus protein VP39"/>
    <property type="match status" value="1"/>
</dbReference>
<dbReference type="AlphaFoldDB" id="A0A6N7Z3B0"/>